<dbReference type="KEGG" id="ngf:FRF71_15110"/>
<dbReference type="EMBL" id="CP042345">
    <property type="protein sequence ID" value="QEA17629.1"/>
    <property type="molecule type" value="Genomic_DNA"/>
</dbReference>
<dbReference type="InterPro" id="IPR019587">
    <property type="entry name" value="Polyketide_cyclase/dehydratase"/>
</dbReference>
<dbReference type="AlphaFoldDB" id="A0A5B8S7L5"/>
<protein>
    <submittedName>
        <fullName evidence="1">ATPase</fullName>
    </submittedName>
</protein>
<sequence length="181" mass="19087">MASPARAELSASTDAGFVSDHAATVAAEPAAVWKVLIAPNQWWSPSHTYSGDAANLYLDAQATGCFCEKLPKPADAPEGQRMGSVEHMHVVYIDPQRGVLRMTGGLGPLQGEAVHGVLTITLKKVGDGTQIKWRYAVGGVWQAKPAELAPLVDKVLAEQVQRLADKAGGPMPDSAPLKLAP</sequence>
<dbReference type="Pfam" id="PF10604">
    <property type="entry name" value="Polyketide_cyc2"/>
    <property type="match status" value="1"/>
</dbReference>
<dbReference type="Gene3D" id="3.30.530.20">
    <property type="match status" value="1"/>
</dbReference>
<dbReference type="Proteomes" id="UP000321172">
    <property type="component" value="Chromosome"/>
</dbReference>
<organism evidence="1 2">
    <name type="scientific">Novosphingobium ginsenosidimutans</name>
    <dbReference type="NCBI Taxonomy" id="1176536"/>
    <lineage>
        <taxon>Bacteria</taxon>
        <taxon>Pseudomonadati</taxon>
        <taxon>Pseudomonadota</taxon>
        <taxon>Alphaproteobacteria</taxon>
        <taxon>Sphingomonadales</taxon>
        <taxon>Sphingomonadaceae</taxon>
        <taxon>Novosphingobium</taxon>
    </lineage>
</organism>
<dbReference type="InterPro" id="IPR023393">
    <property type="entry name" value="START-like_dom_sf"/>
</dbReference>
<evidence type="ECO:0000313" key="1">
    <source>
        <dbReference type="EMBL" id="QEA17629.1"/>
    </source>
</evidence>
<name>A0A5B8S7L5_9SPHN</name>
<reference evidence="1 2" key="1">
    <citation type="journal article" date="2013" name="J. Microbiol. Biotechnol.">
        <title>Novosphingobium ginsenosidimutans sp. nov., with the ability to convert ginsenoside.</title>
        <authorList>
            <person name="Kim J.K."/>
            <person name="He D."/>
            <person name="Liu Q.M."/>
            <person name="Park H.Y."/>
            <person name="Jung M.S."/>
            <person name="Yoon M.H."/>
            <person name="Kim S.C."/>
            <person name="Im W.T."/>
        </authorList>
    </citation>
    <scope>NUCLEOTIDE SEQUENCE [LARGE SCALE GENOMIC DNA]</scope>
    <source>
        <strain evidence="1 2">FW-6</strain>
    </source>
</reference>
<dbReference type="SUPFAM" id="SSF55961">
    <property type="entry name" value="Bet v1-like"/>
    <property type="match status" value="1"/>
</dbReference>
<accession>A0A5B8S7L5</accession>
<dbReference type="OrthoDB" id="5735475at2"/>
<proteinExistence type="predicted"/>
<evidence type="ECO:0000313" key="2">
    <source>
        <dbReference type="Proteomes" id="UP000321172"/>
    </source>
</evidence>
<keyword evidence="2" id="KW-1185">Reference proteome</keyword>
<gene>
    <name evidence="1" type="ORF">FRF71_15110</name>
</gene>